<dbReference type="GO" id="GO:0006006">
    <property type="term" value="P:glucose metabolic process"/>
    <property type="evidence" value="ECO:0007669"/>
    <property type="project" value="UniProtKB-KW"/>
</dbReference>
<organism evidence="4 5">
    <name type="scientific">Rubritalea squalenifaciens DSM 18772</name>
    <dbReference type="NCBI Taxonomy" id="1123071"/>
    <lineage>
        <taxon>Bacteria</taxon>
        <taxon>Pseudomonadati</taxon>
        <taxon>Verrucomicrobiota</taxon>
        <taxon>Verrucomicrobiia</taxon>
        <taxon>Verrucomicrobiales</taxon>
        <taxon>Rubritaleaceae</taxon>
        <taxon>Rubritalea</taxon>
    </lineage>
</organism>
<dbReference type="Proteomes" id="UP000184510">
    <property type="component" value="Unassembled WGS sequence"/>
</dbReference>
<proteinExistence type="inferred from homology"/>
<dbReference type="GO" id="GO:0005829">
    <property type="term" value="C:cytosol"/>
    <property type="evidence" value="ECO:0007669"/>
    <property type="project" value="TreeGrafter"/>
</dbReference>
<dbReference type="PANTHER" id="PTHR30344:SF1">
    <property type="entry name" value="6-PHOSPHOGLUCONOLACTONASE"/>
    <property type="match status" value="1"/>
</dbReference>
<dbReference type="RefSeq" id="WP_143184902.1">
    <property type="nucleotide sequence ID" value="NZ_FQYR01000006.1"/>
</dbReference>
<dbReference type="PANTHER" id="PTHR30344">
    <property type="entry name" value="6-PHOSPHOGLUCONOLACTONASE-RELATED"/>
    <property type="match status" value="1"/>
</dbReference>
<dbReference type="OrthoDB" id="9790815at2"/>
<dbReference type="AlphaFoldDB" id="A0A1M6QBW8"/>
<reference evidence="4 5" key="1">
    <citation type="submission" date="2016-11" db="EMBL/GenBank/DDBJ databases">
        <authorList>
            <person name="Jaros S."/>
            <person name="Januszkiewicz K."/>
            <person name="Wedrychowicz H."/>
        </authorList>
    </citation>
    <scope>NUCLEOTIDE SEQUENCE [LARGE SCALE GENOMIC DNA]</scope>
    <source>
        <strain evidence="4 5">DSM 18772</strain>
    </source>
</reference>
<keyword evidence="2" id="KW-0313">Glucose metabolism</keyword>
<evidence type="ECO:0000313" key="5">
    <source>
        <dbReference type="Proteomes" id="UP000184510"/>
    </source>
</evidence>
<evidence type="ECO:0000256" key="2">
    <source>
        <dbReference type="ARBA" id="ARBA00022526"/>
    </source>
</evidence>
<gene>
    <name evidence="4" type="ORF">SAMN02745181_3347</name>
</gene>
<protein>
    <submittedName>
        <fullName evidence="4">6-phosphogluconolactonase</fullName>
    </submittedName>
</protein>
<dbReference type="STRING" id="1123071.SAMN02745181_3347"/>
<dbReference type="GO" id="GO:0017057">
    <property type="term" value="F:6-phosphogluconolactonase activity"/>
    <property type="evidence" value="ECO:0007669"/>
    <property type="project" value="TreeGrafter"/>
</dbReference>
<dbReference type="Gene3D" id="2.130.10.10">
    <property type="entry name" value="YVTN repeat-like/Quinoprotein amine dehydrogenase"/>
    <property type="match status" value="1"/>
</dbReference>
<keyword evidence="5" id="KW-1185">Reference proteome</keyword>
<dbReference type="InterPro" id="IPR011045">
    <property type="entry name" value="N2O_reductase_N"/>
</dbReference>
<dbReference type="Pfam" id="PF10282">
    <property type="entry name" value="Lactonase"/>
    <property type="match status" value="1"/>
</dbReference>
<feature type="chain" id="PRO_5011979990" evidence="3">
    <location>
        <begin position="18"/>
        <end position="372"/>
    </location>
</feature>
<dbReference type="FunCoup" id="A0A1M6QBW8">
    <property type="interactions" value="120"/>
</dbReference>
<feature type="signal peptide" evidence="3">
    <location>
        <begin position="1"/>
        <end position="17"/>
    </location>
</feature>
<dbReference type="InterPro" id="IPR019405">
    <property type="entry name" value="Lactonase_7-beta_prop"/>
</dbReference>
<dbReference type="EMBL" id="FQYR01000006">
    <property type="protein sequence ID" value="SHK17573.1"/>
    <property type="molecule type" value="Genomic_DNA"/>
</dbReference>
<name>A0A1M6QBW8_9BACT</name>
<dbReference type="InterPro" id="IPR015943">
    <property type="entry name" value="WD40/YVTN_repeat-like_dom_sf"/>
</dbReference>
<dbReference type="SUPFAM" id="SSF50974">
    <property type="entry name" value="Nitrous oxide reductase, N-terminal domain"/>
    <property type="match status" value="1"/>
</dbReference>
<evidence type="ECO:0000313" key="4">
    <source>
        <dbReference type="EMBL" id="SHK17573.1"/>
    </source>
</evidence>
<dbReference type="InParanoid" id="A0A1M6QBW8"/>
<evidence type="ECO:0000256" key="1">
    <source>
        <dbReference type="ARBA" id="ARBA00005564"/>
    </source>
</evidence>
<sequence length="372" mass="39960">MKLSSYLALLFMGTCSAGDLTLYVGTKSSIYTVDFSTETGAFAEAQEAHAAPTSSFLAFSKDQKHLYSTFSLTNPETNKKTGAVASYSLSGKTTLKKTSESASGGRGTCYVSLDMTGKCLLSADYGSGHLSSYLLSDDGQITKRVSTITLEGSSINPQRQKGPHAHSIYISPDNKHVYAADLGSDKVLCYALDSTTAELTPLPSASTPPGSGPRHIAIHPDGQRLFVLNELTCTVSTFARDAQTGSLKLLSTIDVLQGETKGMTCSEIRLSPDNKHLYTGNRDITFKKRDSLSHLTITDDPAVAPELKQVLSLPISIPRNFNLTPKGKWIIAGGQYSNNLLAIERNTETGTLKITDHLIEVPSPQCILIKAD</sequence>
<keyword evidence="3" id="KW-0732">Signal</keyword>
<dbReference type="InterPro" id="IPR050282">
    <property type="entry name" value="Cycloisomerase_2"/>
</dbReference>
<evidence type="ECO:0000256" key="3">
    <source>
        <dbReference type="SAM" id="SignalP"/>
    </source>
</evidence>
<comment type="similarity">
    <text evidence="1">Belongs to the cycloisomerase 2 family.</text>
</comment>
<accession>A0A1M6QBW8</accession>
<keyword evidence="2" id="KW-0119">Carbohydrate metabolism</keyword>